<dbReference type="PANTHER" id="PTHR39428">
    <property type="entry name" value="F420H(2)-DEPENDENT QUINONE REDUCTASE RV1261C"/>
    <property type="match status" value="1"/>
</dbReference>
<evidence type="ECO:0000256" key="3">
    <source>
        <dbReference type="SAM" id="MobiDB-lite"/>
    </source>
</evidence>
<feature type="compositionally biased region" description="Basic and acidic residues" evidence="3">
    <location>
        <begin position="12"/>
        <end position="23"/>
    </location>
</feature>
<proteinExistence type="inferred from homology"/>
<dbReference type="AlphaFoldDB" id="A0A934K4B0"/>
<dbReference type="InterPro" id="IPR012349">
    <property type="entry name" value="Split_barrel_FMN-bd"/>
</dbReference>
<comment type="similarity">
    <text evidence="1">Belongs to the F420H(2)-dependent quinone reductase family.</text>
</comment>
<dbReference type="EMBL" id="JAEKNR010000193">
    <property type="protein sequence ID" value="MBJ7600207.1"/>
    <property type="molecule type" value="Genomic_DNA"/>
</dbReference>
<dbReference type="InterPro" id="IPR004378">
    <property type="entry name" value="F420H2_quin_Rdtase"/>
</dbReference>
<evidence type="ECO:0000313" key="4">
    <source>
        <dbReference type="EMBL" id="MBJ7600207.1"/>
    </source>
</evidence>
<protein>
    <submittedName>
        <fullName evidence="4">Nitroreductase family deazaflavin-dependent oxidoreductase</fullName>
    </submittedName>
</protein>
<evidence type="ECO:0000313" key="5">
    <source>
        <dbReference type="Proteomes" id="UP000612893"/>
    </source>
</evidence>
<name>A0A934K4B0_9BACT</name>
<comment type="catalytic activity">
    <reaction evidence="2">
        <text>oxidized coenzyme F420-(gamma-L-Glu)(n) + a quinol + H(+) = reduced coenzyme F420-(gamma-L-Glu)(n) + a quinone</text>
        <dbReference type="Rhea" id="RHEA:39663"/>
        <dbReference type="Rhea" id="RHEA-COMP:12939"/>
        <dbReference type="Rhea" id="RHEA-COMP:14378"/>
        <dbReference type="ChEBI" id="CHEBI:15378"/>
        <dbReference type="ChEBI" id="CHEBI:24646"/>
        <dbReference type="ChEBI" id="CHEBI:132124"/>
        <dbReference type="ChEBI" id="CHEBI:133980"/>
        <dbReference type="ChEBI" id="CHEBI:139511"/>
    </reaction>
</comment>
<evidence type="ECO:0000256" key="1">
    <source>
        <dbReference type="ARBA" id="ARBA00008710"/>
    </source>
</evidence>
<dbReference type="Proteomes" id="UP000612893">
    <property type="component" value="Unassembled WGS sequence"/>
</dbReference>
<comment type="caution">
    <text evidence="4">The sequence shown here is derived from an EMBL/GenBank/DDBJ whole genome shotgun (WGS) entry which is preliminary data.</text>
</comment>
<organism evidence="4 5">
    <name type="scientific">Candidatus Nephthysia bennettiae</name>
    <dbReference type="NCBI Taxonomy" id="3127016"/>
    <lineage>
        <taxon>Bacteria</taxon>
        <taxon>Bacillati</taxon>
        <taxon>Candidatus Dormiibacterota</taxon>
        <taxon>Candidatus Dormibacteria</taxon>
        <taxon>Candidatus Dormibacterales</taxon>
        <taxon>Candidatus Dormibacteraceae</taxon>
        <taxon>Candidatus Nephthysia</taxon>
    </lineage>
</organism>
<gene>
    <name evidence="4" type="ORF">JF922_19310</name>
</gene>
<reference evidence="4" key="1">
    <citation type="submission" date="2020-10" db="EMBL/GenBank/DDBJ databases">
        <title>Ca. Dormibacterota MAGs.</title>
        <authorList>
            <person name="Montgomery K."/>
        </authorList>
    </citation>
    <scope>NUCLEOTIDE SEQUENCE [LARGE SCALE GENOMIC DNA]</scope>
    <source>
        <strain evidence="4">SC8812_S17_10</strain>
    </source>
</reference>
<evidence type="ECO:0000256" key="2">
    <source>
        <dbReference type="ARBA" id="ARBA00049106"/>
    </source>
</evidence>
<dbReference type="Gene3D" id="2.30.110.10">
    <property type="entry name" value="Electron Transport, Fmn-binding Protein, Chain A"/>
    <property type="match status" value="1"/>
</dbReference>
<accession>A0A934K4B0</accession>
<dbReference type="PANTHER" id="PTHR39428:SF1">
    <property type="entry name" value="F420H(2)-DEPENDENT QUINONE REDUCTASE RV1261C"/>
    <property type="match status" value="1"/>
</dbReference>
<feature type="region of interest" description="Disordered" evidence="3">
    <location>
        <begin position="1"/>
        <end position="23"/>
    </location>
</feature>
<sequence>MSEQTEDQASGQRERPAIPSDMKEFNRKLISEFRASGGQLSGPMAGRSLLLLTTTGARSGEARTIVLGYGRDGDSYVVIASNNGAPAHPAWYRNLLADPRATVEIGPERIPVRARTAEARERDGLARTVPYLAQQQGLTSREIPLVVLERV</sequence>
<dbReference type="Pfam" id="PF04075">
    <property type="entry name" value="F420H2_quin_red"/>
    <property type="match status" value="1"/>
</dbReference>
<dbReference type="NCBIfam" id="TIGR00026">
    <property type="entry name" value="hi_GC_TIGR00026"/>
    <property type="match status" value="1"/>
</dbReference>
<dbReference type="RefSeq" id="WP_338203947.1">
    <property type="nucleotide sequence ID" value="NZ_JAEKNR010000193.1"/>
</dbReference>
<keyword evidence="5" id="KW-1185">Reference proteome</keyword>